<feature type="transmembrane region" description="Helical" evidence="10">
    <location>
        <begin position="351"/>
        <end position="371"/>
    </location>
</feature>
<evidence type="ECO:0000256" key="4">
    <source>
        <dbReference type="ARBA" id="ARBA00022553"/>
    </source>
</evidence>
<keyword evidence="8" id="KW-0067">ATP-binding</keyword>
<dbReference type="GO" id="GO:0000156">
    <property type="term" value="F:phosphorelay response regulator activity"/>
    <property type="evidence" value="ECO:0007669"/>
    <property type="project" value="TreeGrafter"/>
</dbReference>
<feature type="domain" description="Histidine kinase" evidence="11">
    <location>
        <begin position="623"/>
        <end position="844"/>
    </location>
</feature>
<dbReference type="InterPro" id="IPR036890">
    <property type="entry name" value="HATPase_C_sf"/>
</dbReference>
<keyword evidence="4" id="KW-0597">Phosphoprotein</keyword>
<evidence type="ECO:0000313" key="12">
    <source>
        <dbReference type="EMBL" id="MBR7748450.1"/>
    </source>
</evidence>
<feature type="transmembrane region" description="Helical" evidence="10">
    <location>
        <begin position="376"/>
        <end position="395"/>
    </location>
</feature>
<dbReference type="EC" id="2.7.13.3" evidence="3"/>
<dbReference type="InterPro" id="IPR003661">
    <property type="entry name" value="HisK_dim/P_dom"/>
</dbReference>
<comment type="subcellular location">
    <subcellularLocation>
        <location evidence="2">Cell inner membrane</location>
        <topology evidence="2">Multi-pass membrane protein</topology>
    </subcellularLocation>
</comment>
<dbReference type="GO" id="GO:0007234">
    <property type="term" value="P:osmosensory signaling via phosphorelay pathway"/>
    <property type="evidence" value="ECO:0007669"/>
    <property type="project" value="TreeGrafter"/>
</dbReference>
<protein>
    <recommendedName>
        <fullName evidence="3">histidine kinase</fullName>
        <ecNumber evidence="3">2.7.13.3</ecNumber>
    </recommendedName>
</protein>
<dbReference type="Gene3D" id="3.30.565.10">
    <property type="entry name" value="Histidine kinase-like ATPase, C-terminal domain"/>
    <property type="match status" value="1"/>
</dbReference>
<dbReference type="Pfam" id="PF05226">
    <property type="entry name" value="CHASE2"/>
    <property type="match status" value="1"/>
</dbReference>
<keyword evidence="7" id="KW-0418">Kinase</keyword>
<dbReference type="GO" id="GO:0005524">
    <property type="term" value="F:ATP binding"/>
    <property type="evidence" value="ECO:0007669"/>
    <property type="project" value="UniProtKB-KW"/>
</dbReference>
<dbReference type="FunFam" id="3.30.565.10:FF:000006">
    <property type="entry name" value="Sensor histidine kinase WalK"/>
    <property type="match status" value="1"/>
</dbReference>
<keyword evidence="6" id="KW-0547">Nucleotide-binding</keyword>
<dbReference type="SMART" id="SM00387">
    <property type="entry name" value="HATPase_c"/>
    <property type="match status" value="1"/>
</dbReference>
<dbReference type="PROSITE" id="PS50109">
    <property type="entry name" value="HIS_KIN"/>
    <property type="match status" value="1"/>
</dbReference>
<evidence type="ECO:0000256" key="5">
    <source>
        <dbReference type="ARBA" id="ARBA00022679"/>
    </source>
</evidence>
<dbReference type="SUPFAM" id="SSF47384">
    <property type="entry name" value="Homodimeric domain of signal transducing histidine kinase"/>
    <property type="match status" value="1"/>
</dbReference>
<evidence type="ECO:0000256" key="9">
    <source>
        <dbReference type="ARBA" id="ARBA00023012"/>
    </source>
</evidence>
<dbReference type="Gene3D" id="3.30.450.20">
    <property type="entry name" value="PAS domain"/>
    <property type="match status" value="1"/>
</dbReference>
<dbReference type="PRINTS" id="PR00344">
    <property type="entry name" value="BCTRLSENSOR"/>
</dbReference>
<dbReference type="GO" id="GO:0030295">
    <property type="term" value="F:protein kinase activator activity"/>
    <property type="evidence" value="ECO:0007669"/>
    <property type="project" value="TreeGrafter"/>
</dbReference>
<evidence type="ECO:0000259" key="11">
    <source>
        <dbReference type="PROSITE" id="PS50109"/>
    </source>
</evidence>
<dbReference type="SMART" id="SM01080">
    <property type="entry name" value="CHASE2"/>
    <property type="match status" value="1"/>
</dbReference>
<keyword evidence="13" id="KW-1185">Reference proteome</keyword>
<dbReference type="RefSeq" id="WP_212685721.1">
    <property type="nucleotide sequence ID" value="NZ_JAGSPM010000017.1"/>
</dbReference>
<evidence type="ECO:0000256" key="8">
    <source>
        <dbReference type="ARBA" id="ARBA00022840"/>
    </source>
</evidence>
<gene>
    <name evidence="12" type="ORF">KDM92_17850</name>
</gene>
<dbReference type="InterPro" id="IPR003594">
    <property type="entry name" value="HATPase_dom"/>
</dbReference>
<organism evidence="12 13">
    <name type="scientific">Undibacterium baiyunense</name>
    <dbReference type="NCBI Taxonomy" id="2828731"/>
    <lineage>
        <taxon>Bacteria</taxon>
        <taxon>Pseudomonadati</taxon>
        <taxon>Pseudomonadota</taxon>
        <taxon>Betaproteobacteria</taxon>
        <taxon>Burkholderiales</taxon>
        <taxon>Oxalobacteraceae</taxon>
        <taxon>Undibacterium</taxon>
    </lineage>
</organism>
<accession>A0A941DI07</accession>
<dbReference type="InterPro" id="IPR017181">
    <property type="entry name" value="Sig_transdc_His_kin_CHASE2"/>
</dbReference>
<dbReference type="InterPro" id="IPR004358">
    <property type="entry name" value="Sig_transdc_His_kin-like_C"/>
</dbReference>
<keyword evidence="10" id="KW-1133">Transmembrane helix</keyword>
<evidence type="ECO:0000313" key="13">
    <source>
        <dbReference type="Proteomes" id="UP000680158"/>
    </source>
</evidence>
<evidence type="ECO:0000256" key="7">
    <source>
        <dbReference type="ARBA" id="ARBA00022777"/>
    </source>
</evidence>
<dbReference type="GO" id="GO:0005886">
    <property type="term" value="C:plasma membrane"/>
    <property type="evidence" value="ECO:0007669"/>
    <property type="project" value="UniProtKB-SubCell"/>
</dbReference>
<dbReference type="EMBL" id="JAGSPM010000017">
    <property type="protein sequence ID" value="MBR7748450.1"/>
    <property type="molecule type" value="Genomic_DNA"/>
</dbReference>
<keyword evidence="5" id="KW-0808">Transferase</keyword>
<dbReference type="Pfam" id="PF02518">
    <property type="entry name" value="HATPase_c"/>
    <property type="match status" value="1"/>
</dbReference>
<comment type="catalytic activity">
    <reaction evidence="1">
        <text>ATP + protein L-histidine = ADP + protein N-phospho-L-histidine.</text>
        <dbReference type="EC" id="2.7.13.3"/>
    </reaction>
</comment>
<dbReference type="InterPro" id="IPR007890">
    <property type="entry name" value="CHASE2"/>
</dbReference>
<name>A0A941DI07_9BURK</name>
<evidence type="ECO:0000256" key="10">
    <source>
        <dbReference type="SAM" id="Phobius"/>
    </source>
</evidence>
<sequence>MLSESAHQAEHRVNTNFGRRRKQRQAIALHEWIILTLFLLILTIVLSTFNGLQRLDQTAYDLLLRNQSTPARDDIIIVAIDDFSLAELGKWPWPRARHADLIQKLNAAKPRAIGVDIVFAESETASPDNPNGDQLLAQALTASQRVVLPLVSINAGRGLQAVQATPMLAQAAAMMGHIHIELDEDGVARSVFLKEGTQGLWWPHFSLALYEIGQKFERETNLSDNTKNTKNAKDATSIKQISPSDLPVNTRQTNSSNTTAGIWHRNFQLHIPYYGGSGHFTSVPYVAVLRGEVPAEFFRDKYVLIGTTAQGMADAFPTPVTTNQGVLSGIEINANILASLLDGRSIIKAQAWQVILMSVLVISLALLSFLFFSPRIAFFTVLGLILATISASVILIHWGFWFPPAVSVLMLIIAYPLWSWRRLEATISFLGKEFVLLDQEPHLLPEFNPDLTLAHGAKVPVRRAIQDKLERHFSAIQAAARRVRDLRQFVTDSLTSLPDATMVTTTDGNVVLANPAALAYFKSIGMPHVIDTLVPYLFSNMSHPHTLYTGERESFSWWHILDLNQSDILMKGVEVVDPKNRDLIIKSAPCYSGQHVLIGWIISILDISEIRQAERRRDETLHFISHDMRAPQASILALIELQKNPKTAIEHEEFLSRIEKASNTTLGLADNFVQLAHAESNEYRYTELDFQDLLLDATEEMWTLAKSKRIRIVTEIPDGEYPVRVDRSLMTRVLTNLLSNAIKYSPCDTTVTCSLAFASESLNDSIVCSIQDQGYGIARSDQSRLFQRFQRLGHGKGADQIKNDGIGLGMVFVKTVIDRHFAHISFTSVPGEGTCFTITIPANNI</sequence>
<dbReference type="AlphaFoldDB" id="A0A941DI07"/>
<evidence type="ECO:0000256" key="2">
    <source>
        <dbReference type="ARBA" id="ARBA00004429"/>
    </source>
</evidence>
<evidence type="ECO:0000256" key="1">
    <source>
        <dbReference type="ARBA" id="ARBA00000085"/>
    </source>
</evidence>
<comment type="caution">
    <text evidence="12">The sequence shown here is derived from an EMBL/GenBank/DDBJ whole genome shotgun (WGS) entry which is preliminary data.</text>
</comment>
<keyword evidence="10" id="KW-0472">Membrane</keyword>
<dbReference type="PANTHER" id="PTHR42878">
    <property type="entry name" value="TWO-COMPONENT HISTIDINE KINASE"/>
    <property type="match status" value="1"/>
</dbReference>
<dbReference type="InterPro" id="IPR036097">
    <property type="entry name" value="HisK_dim/P_sf"/>
</dbReference>
<evidence type="ECO:0000256" key="3">
    <source>
        <dbReference type="ARBA" id="ARBA00012438"/>
    </source>
</evidence>
<dbReference type="SUPFAM" id="SSF55874">
    <property type="entry name" value="ATPase domain of HSP90 chaperone/DNA topoisomerase II/histidine kinase"/>
    <property type="match status" value="1"/>
</dbReference>
<dbReference type="Gene3D" id="1.10.287.130">
    <property type="match status" value="1"/>
</dbReference>
<feature type="transmembrane region" description="Helical" evidence="10">
    <location>
        <begin position="29"/>
        <end position="49"/>
    </location>
</feature>
<dbReference type="GO" id="GO:0000155">
    <property type="term" value="F:phosphorelay sensor kinase activity"/>
    <property type="evidence" value="ECO:0007669"/>
    <property type="project" value="InterPro"/>
</dbReference>
<evidence type="ECO:0000256" key="6">
    <source>
        <dbReference type="ARBA" id="ARBA00022741"/>
    </source>
</evidence>
<keyword evidence="10" id="KW-0812">Transmembrane</keyword>
<dbReference type="InterPro" id="IPR005467">
    <property type="entry name" value="His_kinase_dom"/>
</dbReference>
<dbReference type="PIRSF" id="PIRSF037347">
    <property type="entry name" value="STHK_CHASE2_PAS_prd"/>
    <property type="match status" value="1"/>
</dbReference>
<keyword evidence="9" id="KW-0902">Two-component regulatory system</keyword>
<dbReference type="PANTHER" id="PTHR42878:SF7">
    <property type="entry name" value="SENSOR HISTIDINE KINASE GLRK"/>
    <property type="match status" value="1"/>
</dbReference>
<reference evidence="12 13" key="1">
    <citation type="submission" date="2021-04" db="EMBL/GenBank/DDBJ databases">
        <title>novel species isolated from subtropical streams in China.</title>
        <authorList>
            <person name="Lu H."/>
        </authorList>
    </citation>
    <scope>NUCLEOTIDE SEQUENCE [LARGE SCALE GENOMIC DNA]</scope>
    <source>
        <strain evidence="12 13">BYS107W</strain>
    </source>
</reference>
<dbReference type="InterPro" id="IPR050351">
    <property type="entry name" value="BphY/WalK/GraS-like"/>
</dbReference>
<dbReference type="CDD" id="cd00082">
    <property type="entry name" value="HisKA"/>
    <property type="match status" value="1"/>
</dbReference>
<proteinExistence type="predicted"/>
<dbReference type="Proteomes" id="UP000680158">
    <property type="component" value="Unassembled WGS sequence"/>
</dbReference>